<keyword evidence="2" id="KW-1185">Reference proteome</keyword>
<dbReference type="Gene3D" id="2.70.98.10">
    <property type="match status" value="1"/>
</dbReference>
<comment type="caution">
    <text evidence="1">The sequence shown here is derived from an EMBL/GenBank/DDBJ whole genome shotgun (WGS) entry which is preliminary data.</text>
</comment>
<reference evidence="2" key="1">
    <citation type="journal article" date="2019" name="Int. J. Syst. Evol. Microbiol.">
        <title>The Global Catalogue of Microorganisms (GCM) 10K type strain sequencing project: providing services to taxonomists for standard genome sequencing and annotation.</title>
        <authorList>
            <consortium name="The Broad Institute Genomics Platform"/>
            <consortium name="The Broad Institute Genome Sequencing Center for Infectious Disease"/>
            <person name="Wu L."/>
            <person name="Ma J."/>
        </authorList>
    </citation>
    <scope>NUCLEOTIDE SEQUENCE [LARGE SCALE GENOMIC DNA]</scope>
    <source>
        <strain evidence="2">KACC 13778</strain>
    </source>
</reference>
<dbReference type="InterPro" id="IPR011013">
    <property type="entry name" value="Gal_mutarotase_sf_dom"/>
</dbReference>
<name>A0ABW0N8M5_9ACTN</name>
<dbReference type="SUPFAM" id="SSF74650">
    <property type="entry name" value="Galactose mutarotase-like"/>
    <property type="match status" value="1"/>
</dbReference>
<protein>
    <submittedName>
        <fullName evidence="1">Aldose 1-epimerase family protein</fullName>
    </submittedName>
</protein>
<dbReference type="InterPro" id="IPR014718">
    <property type="entry name" value="GH-type_carb-bd"/>
</dbReference>
<evidence type="ECO:0000313" key="2">
    <source>
        <dbReference type="Proteomes" id="UP001595956"/>
    </source>
</evidence>
<dbReference type="EMBL" id="JBHSMD010000011">
    <property type="protein sequence ID" value="MFC5495593.1"/>
    <property type="molecule type" value="Genomic_DNA"/>
</dbReference>
<dbReference type="RefSeq" id="WP_345181964.1">
    <property type="nucleotide sequence ID" value="NZ_BAABFQ010000010.1"/>
</dbReference>
<dbReference type="InterPro" id="IPR008183">
    <property type="entry name" value="Aldose_1/G6P_1-epimerase"/>
</dbReference>
<dbReference type="PANTHER" id="PTHR10091:SF0">
    <property type="entry name" value="GALACTOSE MUTAROTASE"/>
    <property type="match status" value="1"/>
</dbReference>
<dbReference type="Pfam" id="PF01263">
    <property type="entry name" value="Aldose_epim"/>
    <property type="match status" value="1"/>
</dbReference>
<dbReference type="InterPro" id="IPR037480">
    <property type="entry name" value="YihR-like"/>
</dbReference>
<gene>
    <name evidence="1" type="ORF">ACFPKY_20965</name>
</gene>
<dbReference type="CDD" id="cd09022">
    <property type="entry name" value="Aldose_epim_Ec_YihR"/>
    <property type="match status" value="1"/>
</dbReference>
<dbReference type="PANTHER" id="PTHR10091">
    <property type="entry name" value="ALDOSE-1-EPIMERASE"/>
    <property type="match status" value="1"/>
</dbReference>
<proteinExistence type="predicted"/>
<evidence type="ECO:0000313" key="1">
    <source>
        <dbReference type="EMBL" id="MFC5495593.1"/>
    </source>
</evidence>
<organism evidence="1 2">
    <name type="scientific">Nocardioides caricicola</name>
    <dbReference type="NCBI Taxonomy" id="634770"/>
    <lineage>
        <taxon>Bacteria</taxon>
        <taxon>Bacillati</taxon>
        <taxon>Actinomycetota</taxon>
        <taxon>Actinomycetes</taxon>
        <taxon>Propionibacteriales</taxon>
        <taxon>Nocardioidaceae</taxon>
        <taxon>Nocardioides</taxon>
    </lineage>
</organism>
<accession>A0ABW0N8M5</accession>
<sequence>MLSGEQFEIESGGYRAVVTESGGALRLLEHDGRRLLDGFGDDEIAPAGRGQLLMPWPNRIRDGAYTYGGRDLQLPLTEPALRNASHGLVRWAAWSVEEHAASSVSLTYRLMAQTGYPWTLDLRVVYDLSADGLTVTQSATNLASTPAPYASGAHPYLTVGDGPVDGWELTLPAATRSLVDDRLLPVGREDVEGTAYDFRIARPIRGIAFNDAFTDLERDSRGVATVHLSDPASGRAVVLWVDGAHRWLQVFSADGAGAAARRSLAVEPMTAQADAFRSGEDLVSLAPGEDFTAAWGIRAL</sequence>
<dbReference type="Proteomes" id="UP001595956">
    <property type="component" value="Unassembled WGS sequence"/>
</dbReference>